<dbReference type="GO" id="GO:0042995">
    <property type="term" value="C:cell projection"/>
    <property type="evidence" value="ECO:0007669"/>
    <property type="project" value="UniProtKB-SubCell"/>
</dbReference>
<dbReference type="InterPro" id="IPR049538">
    <property type="entry name" value="PCN-like_spectrin-like_rpt"/>
</dbReference>
<evidence type="ECO:0000259" key="11">
    <source>
        <dbReference type="PROSITE" id="PS50021"/>
    </source>
</evidence>
<feature type="domain" description="SH3" evidence="10">
    <location>
        <begin position="648"/>
        <end position="705"/>
    </location>
</feature>
<dbReference type="Pfam" id="PF00681">
    <property type="entry name" value="Plectin"/>
    <property type="match status" value="7"/>
</dbReference>
<dbReference type="Gene3D" id="1.10.418.10">
    <property type="entry name" value="Calponin-like domain"/>
    <property type="match status" value="1"/>
</dbReference>
<feature type="coiled-coil region" evidence="8">
    <location>
        <begin position="3927"/>
        <end position="3957"/>
    </location>
</feature>
<feature type="domain" description="Calponin-homology (CH)" evidence="11">
    <location>
        <begin position="1"/>
        <end position="71"/>
    </location>
</feature>
<keyword evidence="5" id="KW-0677">Repeat</keyword>
<dbReference type="GO" id="GO:0030054">
    <property type="term" value="C:cell junction"/>
    <property type="evidence" value="ECO:0007669"/>
    <property type="project" value="TreeGrafter"/>
</dbReference>
<feature type="region of interest" description="Disordered" evidence="9">
    <location>
        <begin position="3254"/>
        <end position="3314"/>
    </location>
</feature>
<feature type="compositionally biased region" description="Acidic residues" evidence="9">
    <location>
        <begin position="2667"/>
        <end position="2678"/>
    </location>
</feature>
<dbReference type="Gene3D" id="1.20.58.60">
    <property type="match status" value="14"/>
</dbReference>
<dbReference type="GO" id="GO:0005737">
    <property type="term" value="C:cytoplasm"/>
    <property type="evidence" value="ECO:0007669"/>
    <property type="project" value="TreeGrafter"/>
</dbReference>
<dbReference type="GO" id="GO:1990254">
    <property type="term" value="F:keratin filament binding"/>
    <property type="evidence" value="ECO:0007669"/>
    <property type="project" value="TreeGrafter"/>
</dbReference>
<feature type="region of interest" description="Disordered" evidence="9">
    <location>
        <begin position="3091"/>
        <end position="3110"/>
    </location>
</feature>
<protein>
    <recommendedName>
        <fullName evidence="14">Microtubule-actin cross-linking factor 1-like</fullName>
    </recommendedName>
</protein>
<dbReference type="PROSITE" id="PS50021">
    <property type="entry name" value="CH"/>
    <property type="match status" value="1"/>
</dbReference>
<feature type="region of interest" description="Disordered" evidence="9">
    <location>
        <begin position="2889"/>
        <end position="3065"/>
    </location>
</feature>
<dbReference type="FunFam" id="1.20.58.60:FF:000141">
    <property type="entry name" value="Microtubule-actin cross-linking factor 1"/>
    <property type="match status" value="1"/>
</dbReference>
<dbReference type="Pfam" id="PF00435">
    <property type="entry name" value="Spectrin"/>
    <property type="match status" value="5"/>
</dbReference>
<sequence length="5348" mass="593942">MFNALLHRYRPDLIDMEVVARQSNRDNLEQAFDIAESLGVTRLLDAEDVDVPSPDEKSVITYVSSIYDAFPKIPEGGEGIAAHEVDQRWAEYQTRFSTLLQWTRQHTLLMADKNFPQNPVELKALYNEYVHFKETEIPGKEMEKSRMEHLYKMLEVWIEFGRIKLPQGLHPNDLEEEWGKLILEMLEREKALRPAVERLELLLQMANKIQNTALDCEEKLTLAKNTLQADVLNLENGEPVRCEQELGVYLQDCEALIRQLQLDLQILRDEKYYQVEQLAFRVSCLQEELVSLRLQCSSVYRKGHFSPGGMAGDQAGQRGSGREGLSLPLGAQTLLGAVGAVGALLRRPMSRSELVAMSSSEDEGSLRFIYELLGWVEETQDLLEQAEWGADLPSVEQHLQDHRSIHSAVEELLHSLKEARSYESTISPNFRSSYSETLAKLEHQYCKLLEHSSWRLRSLESLHAFVSRCTEELIWLNEREEEELAFDWSDNNTNVAAKRELYSDMRSELEEKQEVMRSLQETADRLCQENHPAKQTVEAYSAALQTQWEWVNQLCLCVEQHLKDNTAYFQFMSDARECESYLRQLQDTIKRQYTCDKNSRLGKLEDLLQDSMEEKEQLIEYRSTVASLVGRAKTVVQLRPRSADCTVATTTPIRAICDYRQIEITISKGEECVLEDNSQRTKWKVISPSGNEAMVPSVCFTVPPPNQGALDTASRMEQLYQNVMSLWHQLHVNMKSVVSWHYLQKDIRAISSWTLDTVRSQSPAERQQALNNLDAHLTDFLTDSRESTLFTAAERRELEKEAEDSQAHCQALLVSMETVEKDESVSRAYLSELQDIKLHLEEAEQRLTRGIQTPLPSNSSSDTADNAVHIAEQEKLQQDLDGLRSNLGEVSRRCVSFFEEKPASSSVPVLRSELNVAVEQMDRVHALSSVYLHKLKTVDMLLRSSQAAESLVKKYESRLSEEDIVPADTKAIQALREQLERWQSELDDQEHVFQALSAEVQRAREAGAKLSQLHPDRSPELDRYQEKAAQLTERWGGVRRQIETRQTDLEALGSVLQQYREGHSALIRWIEETTERQENTQPGQTDSKVLSEQLAQQTALVAEIEQNQVKLDQCQTHSKQYCTAVKDYELQLMTYRAFVESTQKSPVKRRRMHSSSDAITQEFMDLRTRYTALVTLTTQHVKYISDALRRLEEEEKEVEEERQAHVGQVSDLLCWVRGLQERARGPTGAQAGDSKTAESSLAAQQAISEQLAAKKEEVAEAIRSTQVFLRSKQASKLSAEERAHVTSQLDELTDTYSQLCQSSAAQLQHLEEQLAREEERKSHAAIAGVIDLGTVETFPVFQAAQRGLIDQDTCHVLLEAQLAMGGLLLPGSSEKLSLDEGLSHGLIDSSTAKSLSELEAALRVVDQSQPTEGQLVPVAAAIEMGLIREEVGLRILKLQMSAGGLQDPSRGERISLESAMEKALLSPRVYNRLNSRSRRRELIDPNTAEKLTLAELQQRCVLNRESGLRLLPVSQQPGGTICLRSGRKVGIFRAVQEGLIDRQVTVRLLEAQLFAGGIADPRTGHRLTVDEAVRHGLMDQDLACALLTRQLQAGGLLDPVSGERLEVDEAIRRDLLAPRLALLVLESLWTFMGLLWPESGELLPIAEALQQGVISGELARRILNQRQQIGALYLPETSHVVPLDRAEGILEPSVVEILKGTRIPDVLPNMTQSGSPTLNRLSWGSTSSSPPSSSPPTSPPGLSCNPTFMEGTGPGEQAEHRFLFHLMTRSYVDAHSGQRLVLLEPELAELASATGLTAVGIGFSGKELQLEVDLPGTSQSHLQLRDNLGFELSLSDSEEKGGTEILEIQEESSKYSMFGKDVTPRAEGAGDRGPVSRVNQQSEKLKESSPREAQTDQTEKAIEKMSDSLFGTQKEIAKSDAVVPKPAESKREAMDDVYPGVKKEGRKGEFQEIICGTFLPPGGDLESISLTTPEKKSLKLGESECRENGDKVSVRGDSQEVLSESADMDIAISESDPNGSVGMEVRHAGKNVPIKAYRESKEKSPKQKLSDKWEVHHKQTDASWPDIITMEDHKEECMETDIQPLTIIEEEDWTTVGPGKDQKETVIVPVDKPQKIQAVQLVESGVVDRAELLRTAKQALKARKLGEKEVEKEMAMLECSSQVHRVAQGLVKADDVQDVSSGLAMSQEGTSLEQSEEDRELERLARELQEGGLQTEGGERLLLDEALAQGILPGHTAVKLMERAGLFAGFLDVRACEALSVEDVVQEGLLDEKLMWSVLRSEKTLAGVVDVEHGKLCSLQDAARVGLLDPETAARLLEAQVVSGGVVDLRRGKKVSVTLASNLGLIDEGQREELAALEKSCRGKNSDPEVALTKTALQLQMDGVLDPKTRVAVPLEEALKRGLLGREEALQVLSEQVAEGGIMHHGSGVRLSVADALQRGLVEEGMAQPLEHLERLCQDPTLSSTDPSTAFLQASTGGIIDPLDGHRLNLAMAVSQGLLDEVTAERAMASPKVMQGVLDPHNARIVPYSELVNQGKIDIETGQRFLEVQPFQGIQDQGTDRIMTLPEALEAQQVDQIPALRLLQNQADTGGIVDIFTKERLPLAEAVTRGLVGEDMARNIAANQIQAGGLLNPATGERVPSLRQATEAGLITKDMAFALQGNLGTVVEEEEEDNEENTTSEKEMLTGSVNGTSSCPVTFTASEHDIQSKRLTDKTEPISMPLYLRDTNTLMIMDTSDERIAAEKSQSPRSFSHFESSDLEGDIQPDSLLISGHITTSAVEEERGKVLDGSLETLASFAEGAGKRLKQALQEMAPQFKTADEPESLCHSQTPVHEAISVMMEAVEDGNDNDSTTHPVLAPSQASKSNHTLDTEFQGPHRGEAELLQSKGQVELSEEMSSDGRVIPDEPDRQSEKHVSQQQHHSKKYPTSELQSESARNKESWGPGEGMDTPFPFLEKEPKSGGEGMESSKEAGMEMGKDDRSEASTAPDSRYTEYNVTAKPPKYSEMQMTGEESDMDLKQRSIHKDLPPSEQGNDDIEGEKRVGVEEETTDADAVATSVRKGGQREGLSQHIEVIQQQDINEQAQHDVKVMTQSEVSVSGKGASIRTPEEKGTEVLNRLQAQECNVVKEIVQSLKVTAPKTKAGKEAQEMNREWSGNSNMGDDSPLVSERQGEQRTAVEGPPQALGLAEDEEPQVRQTPKVGEQERKETDSPQREAPATREKETLLMKAKESILRKVFEKGVSEKQAAEELEVLRKGAGKTGALMIPEDEHSREEACLEPGTDQNKLRETNQKEDKEEAEAASSPSADHDSVSDKLQLMKGEIRFGTGEEQEGAEITGRGMEIQQDIRKGESLLKQRDTIDTLSEEAPLKEGIEVLDYRDVRASQRPTSITSPGKGVDTKQQLSPPPLEDANSSPSLLGENGSSSSSTTSQATEIFPVKSKEELQLEISSRDHVGVIREPQPMGSPETQSEETLDSDVVESEEEEENDVEVEEGKQERETRKEQEERKRNTAKGSKSSLVRQECLEHDQQIVALISMVRHIQALDLELSDLEPEVNKEVAAAEHLLELHPEEVPPQLLKALEKDGRSLAKGYATAREVAQNALQGLRTHRDAQKEAVSTELQSLGQTVEDLLSWLQETETEMEAQMERELQSSLSARSGDVGSVAFDIQVFISERAQDLAPEQSRQLLGRLQQLQRAFHEAAGRTQARADGLAAQREREEEREHRDREREQKEREREKERQNAREREVAQQQKAECSQKLEGLAMWLAGAAGMLASQKAGVASDDVGVLQQKQRELKEVQRDLQTRGDGVMETVRGVEEFLAERGDGLSAEEKASLQRVLSQVREQYSSLTDTTETSLAQLDTAISTTVQQNTQRAKAVEELQETQGTIDTLLKELSSLQQPREASKGNTHTDAPSSTQPGGAVHSHCDMLQAELQQLQAQQAQLMQVSQSARSLLEQPDSSVPPEEKQRLRAALDQLRGQHQDRLQGCQDRLRRAEALRDELAKFLQEHGNLGAWLELSQKVLDSVQGAREREGRVDPALEETQQLVSDRLQDATHRYTTLHSKLLQDELAERSVQLEKVRRAGKELANAQESPTLRASEINSTADALESRFGDLSATVSARAEQLQTAVAQSVSAQEGLRTLLSWLEGLVLSPGPVEPTAQAVQDALTQNQKLRQELLSRQGSVDAMRDSVSKLLRTADAKTASGLQGALQDLNQRYTEAQARQGEREAELRGLLPRLESYERLSTDLRNFIQSRERALSLGGQPDRSVEDYRQTVEEVKSELNQEADQLKSLCELGTDLSQSGVLTNTQSLLDTVKDVSEEFARLQSSDLLAEWESQGARVQELNQAGSELEALIINITAPSSKTGVPQLNGAGSPSSINGIHTCKDLTEIQVALADVNGGYERLGGELRDRQGRQASSLELRQRARQDAEALTHWLGDREQTLALGQTASPSKPEVVRAQAKENKALLSELAEHSGKVEEVKSTLQQLIRENPDSPETETWKEQLRDIDARWEKANQMATQRQAELETCADRLGSFATAASQLGPWLREKELMMSVLGPLSIDPNMLNTQKQQVQFMLREFETRRPQFDQLTQAAQGILSPVGEEGPGEAQDQEEVRGELEAISQQWGDLTSRLSQRAEQIDQAQGTSERYQALLRELSLSLGTLGERLDAQASLSAQPEALRRRLQETGEIRAELELRREELGQAEQLCQELSAIVAEPYLKEELHKRLESVSGPLRSLEERAADGMSQLQSALSSTQQFQQMFEELRSWLDEHSSHQLAGAPGSSLPCQPGALRTLLNQQEDFQRGTAQQRGSYDLIQAEGASLLASLPAGGEERAALQARLATLRQDWDGLNHSASECQARLKEALSRAEQYQQHRAELAPWVEACEGQEGDIQPSLEPAALEEALQKGRQLGLDLERRRPLVEALNTAADQLLEHCRAGEEEVRDEKAELNRRVDGLSERLQARMAQLEELAGRLREFEEGRQSVERRLESARHQIEVQEALGPQACSNKSLERLRSQQEVLLSLQPQVGYLRDLAKGLVQDAPPTPGDAGEGGQHLEQQARETEREFKEVSEKIEQCCSSLESRLQGVGEVQSRVRDVFSRLADLDDELDSLSPVGRDADSLASQAEAVRGFLGRLAALRAELEGHGGECTTMLRREGSSPDLLALRRETEALSRQAGKLAERGQARLGQIEAAAERVQEFYRRVAELQELLVRAEDSLNAQGAVGTEVEVIKQQLQEFKPWSLPSPLPLLSRTQFLVRICYRGDGCGLNLPTESLHRRSLAEVDPSNKGCSAKTPAPLIPVERHLTALRHNYHFRGHSFVLMPQALQAKKNKADIESGR</sequence>
<feature type="compositionally biased region" description="Basic and acidic residues" evidence="9">
    <location>
        <begin position="3438"/>
        <end position="3455"/>
    </location>
</feature>
<feature type="coiled-coil region" evidence="8">
    <location>
        <begin position="4936"/>
        <end position="5009"/>
    </location>
</feature>
<dbReference type="GO" id="GO:0005198">
    <property type="term" value="F:structural molecule activity"/>
    <property type="evidence" value="ECO:0007669"/>
    <property type="project" value="TreeGrafter"/>
</dbReference>
<dbReference type="PANTHER" id="PTHR23169:SF25">
    <property type="entry name" value="MICROTUBULE-ACTIN CROSS-LINKING FACTOR 1, ISOFORMS 1_2_3_4_5"/>
    <property type="match status" value="1"/>
</dbReference>
<comment type="subcellular location">
    <subcellularLocation>
        <location evidence="1">Cytoplasm</location>
        <location evidence="1">Cytoskeleton</location>
    </subcellularLocation>
</comment>
<evidence type="ECO:0000256" key="1">
    <source>
        <dbReference type="ARBA" id="ARBA00004245"/>
    </source>
</evidence>
<dbReference type="SUPFAM" id="SSF46966">
    <property type="entry name" value="Spectrin repeat"/>
    <property type="match status" value="15"/>
</dbReference>
<feature type="coiled-coil region" evidence="8">
    <location>
        <begin position="1300"/>
        <end position="1327"/>
    </location>
</feature>
<dbReference type="InterPro" id="IPR041573">
    <property type="entry name" value="Desmoplakin_Spectrin-like"/>
</dbReference>
<feature type="compositionally biased region" description="Basic and acidic residues" evidence="9">
    <location>
        <begin position="3491"/>
        <end position="3508"/>
    </location>
</feature>
<dbReference type="Pfam" id="PF18373">
    <property type="entry name" value="Spectrin_2"/>
    <property type="match status" value="1"/>
</dbReference>
<keyword evidence="4" id="KW-0597">Phosphoprotein</keyword>
<feature type="compositionally biased region" description="Low complexity" evidence="9">
    <location>
        <begin position="3411"/>
        <end position="3429"/>
    </location>
</feature>
<dbReference type="InterPro" id="IPR002017">
    <property type="entry name" value="Spectrin_repeat"/>
</dbReference>
<feature type="compositionally biased region" description="Basic and acidic residues" evidence="9">
    <location>
        <begin position="3015"/>
        <end position="3027"/>
    </location>
</feature>
<organism evidence="12 13">
    <name type="scientific">Albula glossodonta</name>
    <name type="common">roundjaw bonefish</name>
    <dbReference type="NCBI Taxonomy" id="121402"/>
    <lineage>
        <taxon>Eukaryota</taxon>
        <taxon>Metazoa</taxon>
        <taxon>Chordata</taxon>
        <taxon>Craniata</taxon>
        <taxon>Vertebrata</taxon>
        <taxon>Euteleostomi</taxon>
        <taxon>Actinopterygii</taxon>
        <taxon>Neopterygii</taxon>
        <taxon>Teleostei</taxon>
        <taxon>Albuliformes</taxon>
        <taxon>Albulidae</taxon>
        <taxon>Albula</taxon>
    </lineage>
</organism>
<dbReference type="InterPro" id="IPR041615">
    <property type="entry name" value="Desmoplakin_SH3"/>
</dbReference>
<feature type="region of interest" description="Disordered" evidence="9">
    <location>
        <begin position="5048"/>
        <end position="5073"/>
    </location>
</feature>
<evidence type="ECO:0000256" key="2">
    <source>
        <dbReference type="ARBA" id="ARBA00022443"/>
    </source>
</evidence>
<dbReference type="InterPro" id="IPR035915">
    <property type="entry name" value="Plakin_repeat_sf"/>
</dbReference>
<feature type="compositionally biased region" description="Basic and acidic residues" evidence="9">
    <location>
        <begin position="3346"/>
        <end position="3359"/>
    </location>
</feature>
<dbReference type="SUPFAM" id="SSF75399">
    <property type="entry name" value="Plakin repeat"/>
    <property type="match status" value="6"/>
</dbReference>
<evidence type="ECO:0000259" key="10">
    <source>
        <dbReference type="PROSITE" id="PS50002"/>
    </source>
</evidence>
<feature type="coiled-coil region" evidence="8">
    <location>
        <begin position="972"/>
        <end position="1006"/>
    </location>
</feature>
<evidence type="ECO:0000313" key="13">
    <source>
        <dbReference type="Proteomes" id="UP000824540"/>
    </source>
</evidence>
<feature type="compositionally biased region" description="Basic and acidic residues" evidence="9">
    <location>
        <begin position="3366"/>
        <end position="3382"/>
    </location>
</feature>
<feature type="coiled-coil region" evidence="8">
    <location>
        <begin position="4204"/>
        <end position="4231"/>
    </location>
</feature>
<evidence type="ECO:0008006" key="14">
    <source>
        <dbReference type="Google" id="ProtNLM"/>
    </source>
</evidence>
<dbReference type="SUPFAM" id="SSF47576">
    <property type="entry name" value="Calponin-homology domain, CH-domain"/>
    <property type="match status" value="1"/>
</dbReference>
<feature type="region of interest" description="Disordered" evidence="9">
    <location>
        <begin position="1706"/>
        <end position="1755"/>
    </location>
</feature>
<feature type="compositionally biased region" description="Polar residues" evidence="9">
    <location>
        <begin position="2983"/>
        <end position="2995"/>
    </location>
</feature>
<dbReference type="InterPro" id="IPR036872">
    <property type="entry name" value="CH_dom_sf"/>
</dbReference>
<dbReference type="InterPro" id="IPR043197">
    <property type="entry name" value="Plakin"/>
</dbReference>
<dbReference type="PROSITE" id="PS50002">
    <property type="entry name" value="SH3"/>
    <property type="match status" value="1"/>
</dbReference>
<evidence type="ECO:0000256" key="9">
    <source>
        <dbReference type="SAM" id="MobiDB-lite"/>
    </source>
</evidence>
<feature type="compositionally biased region" description="Basic and acidic residues" evidence="9">
    <location>
        <begin position="1883"/>
        <end position="1900"/>
    </location>
</feature>
<dbReference type="FunFam" id="2.30.30.40:FF:000011">
    <property type="entry name" value="Microtubule-actin cross-linking factor 1"/>
    <property type="match status" value="1"/>
</dbReference>
<dbReference type="Proteomes" id="UP000824540">
    <property type="component" value="Unassembled WGS sequence"/>
</dbReference>
<feature type="compositionally biased region" description="Acidic residues" evidence="9">
    <location>
        <begin position="3468"/>
        <end position="3490"/>
    </location>
</feature>
<accession>A0A8T2PW99</accession>
<dbReference type="GO" id="GO:0045110">
    <property type="term" value="P:intermediate filament bundle assembly"/>
    <property type="evidence" value="ECO:0007669"/>
    <property type="project" value="TreeGrafter"/>
</dbReference>
<dbReference type="Pfam" id="PF21097">
    <property type="entry name" value="SR_plectin_7"/>
    <property type="match status" value="1"/>
</dbReference>
<dbReference type="SMART" id="SM00150">
    <property type="entry name" value="SPEC"/>
    <property type="match status" value="19"/>
</dbReference>
<dbReference type="InterPro" id="IPR001101">
    <property type="entry name" value="Plectin_repeat"/>
</dbReference>
<feature type="compositionally biased region" description="Polar residues" evidence="9">
    <location>
        <begin position="1709"/>
        <end position="1724"/>
    </location>
</feature>
<feature type="region of interest" description="Disordered" evidence="9">
    <location>
        <begin position="3346"/>
        <end position="3520"/>
    </location>
</feature>
<feature type="region of interest" description="Disordered" evidence="9">
    <location>
        <begin position="3698"/>
        <end position="3750"/>
    </location>
</feature>
<dbReference type="InterPro" id="IPR018159">
    <property type="entry name" value="Spectrin/alpha-actinin"/>
</dbReference>
<dbReference type="CDD" id="cd00176">
    <property type="entry name" value="SPEC"/>
    <property type="match status" value="6"/>
</dbReference>
<feature type="coiled-coil region" evidence="8">
    <location>
        <begin position="1181"/>
        <end position="1208"/>
    </location>
</feature>
<feature type="region of interest" description="Disordered" evidence="9">
    <location>
        <begin position="3137"/>
        <end position="3225"/>
    </location>
</feature>
<comment type="caution">
    <text evidence="12">The sequence shown here is derived from an EMBL/GenBank/DDBJ whole genome shotgun (WGS) entry which is preliminary data.</text>
</comment>
<feature type="compositionally biased region" description="Basic and acidic residues" evidence="9">
    <location>
        <begin position="2954"/>
        <end position="2982"/>
    </location>
</feature>
<feature type="compositionally biased region" description="Basic and acidic residues" evidence="9">
    <location>
        <begin position="3142"/>
        <end position="3151"/>
    </location>
</feature>
<evidence type="ECO:0000256" key="6">
    <source>
        <dbReference type="ARBA" id="ARBA00023212"/>
    </source>
</evidence>
<dbReference type="Pfam" id="PF21019">
    <property type="entry name" value="Spectrin_3"/>
    <property type="match status" value="1"/>
</dbReference>
<dbReference type="EMBL" id="JAFBMS010000001">
    <property type="protein sequence ID" value="KAG9355615.1"/>
    <property type="molecule type" value="Genomic_DNA"/>
</dbReference>
<feature type="compositionally biased region" description="Basic and acidic residues" evidence="9">
    <location>
        <begin position="3714"/>
        <end position="3747"/>
    </location>
</feature>
<feature type="region of interest" description="Disordered" evidence="9">
    <location>
        <begin position="1856"/>
        <end position="1900"/>
    </location>
</feature>
<keyword evidence="3" id="KW-0963">Cytoplasm</keyword>
<name>A0A8T2PW99_9TELE</name>
<dbReference type="Pfam" id="PF21020">
    <property type="entry name" value="Spectrin_4"/>
    <property type="match status" value="1"/>
</dbReference>
<dbReference type="OrthoDB" id="10016565at2759"/>
<evidence type="ECO:0000256" key="5">
    <source>
        <dbReference type="ARBA" id="ARBA00022737"/>
    </source>
</evidence>
<evidence type="ECO:0000256" key="8">
    <source>
        <dbReference type="SAM" id="Coils"/>
    </source>
</evidence>
<feature type="compositionally biased region" description="Polar residues" evidence="9">
    <location>
        <begin position="3898"/>
        <end position="3919"/>
    </location>
</feature>
<feature type="region of interest" description="Disordered" evidence="9">
    <location>
        <begin position="2667"/>
        <end position="2693"/>
    </location>
</feature>
<keyword evidence="6" id="KW-0206">Cytoskeleton</keyword>
<feature type="compositionally biased region" description="Basic and acidic residues" evidence="9">
    <location>
        <begin position="3284"/>
        <end position="3295"/>
    </location>
</feature>
<dbReference type="Pfam" id="PF17902">
    <property type="entry name" value="SH3_10"/>
    <property type="match status" value="1"/>
</dbReference>
<dbReference type="GO" id="GO:0016020">
    <property type="term" value="C:membrane"/>
    <property type="evidence" value="ECO:0007669"/>
    <property type="project" value="TreeGrafter"/>
</dbReference>
<feature type="region of interest" description="Disordered" evidence="9">
    <location>
        <begin position="2845"/>
        <end position="2874"/>
    </location>
</feature>
<dbReference type="GO" id="GO:0042060">
    <property type="term" value="P:wound healing"/>
    <property type="evidence" value="ECO:0007669"/>
    <property type="project" value="TreeGrafter"/>
</dbReference>
<feature type="compositionally biased region" description="Polar residues" evidence="9">
    <location>
        <begin position="2849"/>
        <end position="2866"/>
    </location>
</feature>
<dbReference type="FunFam" id="1.20.58.60:FF:000027">
    <property type="entry name" value="Microtubule-actin cross-linking factor 1"/>
    <property type="match status" value="1"/>
</dbReference>
<dbReference type="Gene3D" id="2.30.30.40">
    <property type="entry name" value="SH3 Domains"/>
    <property type="match status" value="1"/>
</dbReference>
<dbReference type="PANTHER" id="PTHR23169">
    <property type="entry name" value="ENVOPLAKIN"/>
    <property type="match status" value="1"/>
</dbReference>
<feature type="region of interest" description="Disordered" evidence="9">
    <location>
        <begin position="3898"/>
        <end position="3924"/>
    </location>
</feature>
<dbReference type="FunFam" id="1.20.58.60:FF:000009">
    <property type="entry name" value="dystonin isoform X1"/>
    <property type="match status" value="1"/>
</dbReference>
<feature type="coiled-coil region" evidence="8">
    <location>
        <begin position="5199"/>
        <end position="5226"/>
    </location>
</feature>
<gene>
    <name evidence="12" type="ORF">JZ751_000453</name>
</gene>
<dbReference type="Gene3D" id="3.90.1290.10">
    <property type="entry name" value="Plakin repeat"/>
    <property type="match status" value="6"/>
</dbReference>
<feature type="coiled-coil region" evidence="8">
    <location>
        <begin position="502"/>
        <end position="529"/>
    </location>
</feature>
<dbReference type="InterPro" id="IPR001715">
    <property type="entry name" value="CH_dom"/>
</dbReference>
<dbReference type="Gene3D" id="1.20.58.1060">
    <property type="match status" value="1"/>
</dbReference>
<evidence type="ECO:0000256" key="4">
    <source>
        <dbReference type="ARBA" id="ARBA00022553"/>
    </source>
</evidence>
<evidence type="ECO:0000313" key="12">
    <source>
        <dbReference type="EMBL" id="KAG9355615.1"/>
    </source>
</evidence>
<feature type="compositionally biased region" description="Basic and acidic residues" evidence="9">
    <location>
        <begin position="2902"/>
        <end position="2915"/>
    </location>
</feature>
<feature type="coiled-coil region" evidence="8">
    <location>
        <begin position="4270"/>
        <end position="4297"/>
    </location>
</feature>
<dbReference type="SMART" id="SM00250">
    <property type="entry name" value="PLEC"/>
    <property type="match status" value="19"/>
</dbReference>
<evidence type="ECO:0000256" key="7">
    <source>
        <dbReference type="PROSITE-ProRule" id="PRU00192"/>
    </source>
</evidence>
<reference evidence="12" key="1">
    <citation type="thesis" date="2021" institute="BYU ScholarsArchive" country="Provo, UT, USA">
        <title>Applications of and Algorithms for Genome Assembly and Genomic Analyses with an Emphasis on Marine Teleosts.</title>
        <authorList>
            <person name="Pickett B.D."/>
        </authorList>
    </citation>
    <scope>NUCLEOTIDE SEQUENCE</scope>
    <source>
        <strain evidence="12">HI-2016</strain>
    </source>
</reference>
<dbReference type="GO" id="GO:0045095">
    <property type="term" value="C:keratin filament"/>
    <property type="evidence" value="ECO:0007669"/>
    <property type="project" value="TreeGrafter"/>
</dbReference>
<keyword evidence="2 7" id="KW-0728">SH3 domain</keyword>
<dbReference type="FunFam" id="1.20.58.60:FF:000010">
    <property type="entry name" value="plectin isoform X2"/>
    <property type="match status" value="1"/>
</dbReference>
<feature type="compositionally biased region" description="Basic and acidic residues" evidence="9">
    <location>
        <begin position="3201"/>
        <end position="3225"/>
    </location>
</feature>
<keyword evidence="13" id="KW-1185">Reference proteome</keyword>
<evidence type="ECO:0000256" key="3">
    <source>
        <dbReference type="ARBA" id="ARBA00022490"/>
    </source>
</evidence>
<keyword evidence="8" id="KW-0175">Coiled coil</keyword>
<proteinExistence type="predicted"/>
<dbReference type="InterPro" id="IPR001452">
    <property type="entry name" value="SH3_domain"/>
</dbReference>
<dbReference type="Pfam" id="PF00307">
    <property type="entry name" value="CH"/>
    <property type="match status" value="1"/>
</dbReference>